<sequence>MASLDARVLRKVVSIPLEVGASLRPSIHLSMSVFFIAQSEESFLGQTDR</sequence>
<gene>
    <name evidence="1" type="ORF">FKW44_020623</name>
</gene>
<dbReference type="AlphaFoldDB" id="A0A7T8JZP6"/>
<dbReference type="Proteomes" id="UP000595437">
    <property type="component" value="Chromosome 14"/>
</dbReference>
<proteinExistence type="predicted"/>
<name>A0A7T8JZP6_CALRO</name>
<evidence type="ECO:0000313" key="2">
    <source>
        <dbReference type="Proteomes" id="UP000595437"/>
    </source>
</evidence>
<reference evidence="2" key="1">
    <citation type="submission" date="2021-01" db="EMBL/GenBank/DDBJ databases">
        <title>Caligus Genome Assembly.</title>
        <authorList>
            <person name="Gallardo-Escarate C."/>
        </authorList>
    </citation>
    <scope>NUCLEOTIDE SEQUENCE [LARGE SCALE GENOMIC DNA]</scope>
</reference>
<accession>A0A7T8JZP6</accession>
<evidence type="ECO:0000313" key="1">
    <source>
        <dbReference type="EMBL" id="QQP39670.1"/>
    </source>
</evidence>
<protein>
    <submittedName>
        <fullName evidence="1">Uncharacterized protein</fullName>
    </submittedName>
</protein>
<dbReference type="EMBL" id="CP045903">
    <property type="protein sequence ID" value="QQP39670.1"/>
    <property type="molecule type" value="Genomic_DNA"/>
</dbReference>
<organism evidence="1 2">
    <name type="scientific">Caligus rogercresseyi</name>
    <name type="common">Sea louse</name>
    <dbReference type="NCBI Taxonomy" id="217165"/>
    <lineage>
        <taxon>Eukaryota</taxon>
        <taxon>Metazoa</taxon>
        <taxon>Ecdysozoa</taxon>
        <taxon>Arthropoda</taxon>
        <taxon>Crustacea</taxon>
        <taxon>Multicrustacea</taxon>
        <taxon>Hexanauplia</taxon>
        <taxon>Copepoda</taxon>
        <taxon>Siphonostomatoida</taxon>
        <taxon>Caligidae</taxon>
        <taxon>Caligus</taxon>
    </lineage>
</organism>
<keyword evidence="2" id="KW-1185">Reference proteome</keyword>